<dbReference type="VEuPathDB" id="FungiDB:H257_01009"/>
<protein>
    <recommendedName>
        <fullName evidence="2">SWIM-type domain-containing protein</fullName>
    </recommendedName>
</protein>
<organism evidence="1">
    <name type="scientific">Aphanomyces astaci</name>
    <name type="common">Crayfish plague agent</name>
    <dbReference type="NCBI Taxonomy" id="112090"/>
    <lineage>
        <taxon>Eukaryota</taxon>
        <taxon>Sar</taxon>
        <taxon>Stramenopiles</taxon>
        <taxon>Oomycota</taxon>
        <taxon>Saprolegniomycetes</taxon>
        <taxon>Saprolegniales</taxon>
        <taxon>Verrucalvaceae</taxon>
        <taxon>Aphanomyces</taxon>
    </lineage>
</organism>
<accession>W4H689</accession>
<sequence>MAKAEWSSYVEKLWRASYSIMREWSFVHCDGDMWYVSDVALLDVTEARHHVELCPTGAFHTCNCYDFLSSMIPCVGICQTIVSPAVFGGIKASECDRAHAVDDAFQLSAPSAAPSNHSVSLDVYKKQVANNSHLYRLFMTNLAPFEDGVGDETVRGSLEPFRLPQDAALIALTFSDCPVVTALVEAAYRCDVPDEIEYAIKAFRLVEAEVRCHVGFLPRQLIKHKEKYNNKTAIVVEDYRNSPSKAKRDRLN</sequence>
<dbReference type="GeneID" id="20803005"/>
<gene>
    <name evidence="1" type="ORF">H257_01009</name>
</gene>
<evidence type="ECO:0008006" key="2">
    <source>
        <dbReference type="Google" id="ProtNLM"/>
    </source>
</evidence>
<dbReference type="RefSeq" id="XP_009822290.1">
    <property type="nucleotide sequence ID" value="XM_009823988.1"/>
</dbReference>
<name>W4H689_APHAT</name>
<dbReference type="EMBL" id="KI913115">
    <property type="protein sequence ID" value="ETV87427.1"/>
    <property type="molecule type" value="Genomic_DNA"/>
</dbReference>
<proteinExistence type="predicted"/>
<dbReference type="AlphaFoldDB" id="W4H689"/>
<reference evidence="1" key="1">
    <citation type="submission" date="2013-12" db="EMBL/GenBank/DDBJ databases">
        <title>The Genome Sequence of Aphanomyces astaci APO3.</title>
        <authorList>
            <consortium name="The Broad Institute Genomics Platform"/>
            <person name="Russ C."/>
            <person name="Tyler B."/>
            <person name="van West P."/>
            <person name="Dieguez-Uribeondo J."/>
            <person name="Young S.K."/>
            <person name="Zeng Q."/>
            <person name="Gargeya S."/>
            <person name="Fitzgerald M."/>
            <person name="Abouelleil A."/>
            <person name="Alvarado L."/>
            <person name="Chapman S.B."/>
            <person name="Gainer-Dewar J."/>
            <person name="Goldberg J."/>
            <person name="Griggs A."/>
            <person name="Gujja S."/>
            <person name="Hansen M."/>
            <person name="Howarth C."/>
            <person name="Imamovic A."/>
            <person name="Ireland A."/>
            <person name="Larimer J."/>
            <person name="McCowan C."/>
            <person name="Murphy C."/>
            <person name="Pearson M."/>
            <person name="Poon T.W."/>
            <person name="Priest M."/>
            <person name="Roberts A."/>
            <person name="Saif S."/>
            <person name="Shea T."/>
            <person name="Sykes S."/>
            <person name="Wortman J."/>
            <person name="Nusbaum C."/>
            <person name="Birren B."/>
        </authorList>
    </citation>
    <scope>NUCLEOTIDE SEQUENCE [LARGE SCALE GENOMIC DNA]</scope>
    <source>
        <strain evidence="1">APO3</strain>
    </source>
</reference>
<evidence type="ECO:0000313" key="1">
    <source>
        <dbReference type="EMBL" id="ETV87427.1"/>
    </source>
</evidence>